<evidence type="ECO:0000313" key="1">
    <source>
        <dbReference type="EMBL" id="KAK3264340.1"/>
    </source>
</evidence>
<protein>
    <submittedName>
        <fullName evidence="1">Uncharacterized protein</fullName>
    </submittedName>
</protein>
<organism evidence="1 2">
    <name type="scientific">Cymbomonas tetramitiformis</name>
    <dbReference type="NCBI Taxonomy" id="36881"/>
    <lineage>
        <taxon>Eukaryota</taxon>
        <taxon>Viridiplantae</taxon>
        <taxon>Chlorophyta</taxon>
        <taxon>Pyramimonadophyceae</taxon>
        <taxon>Pyramimonadales</taxon>
        <taxon>Pyramimonadaceae</taxon>
        <taxon>Cymbomonas</taxon>
    </lineage>
</organism>
<gene>
    <name evidence="1" type="ORF">CYMTET_26919</name>
</gene>
<keyword evidence="2" id="KW-1185">Reference proteome</keyword>
<reference evidence="1 2" key="1">
    <citation type="journal article" date="2015" name="Genome Biol. Evol.">
        <title>Comparative Genomics of a Bacterivorous Green Alga Reveals Evolutionary Causalities and Consequences of Phago-Mixotrophic Mode of Nutrition.</title>
        <authorList>
            <person name="Burns J.A."/>
            <person name="Paasch A."/>
            <person name="Narechania A."/>
            <person name="Kim E."/>
        </authorList>
    </citation>
    <scope>NUCLEOTIDE SEQUENCE [LARGE SCALE GENOMIC DNA]</scope>
    <source>
        <strain evidence="1 2">PLY_AMNH</strain>
    </source>
</reference>
<accession>A0AAE0FR49</accession>
<dbReference type="EMBL" id="LGRX02014614">
    <property type="protein sequence ID" value="KAK3264340.1"/>
    <property type="molecule type" value="Genomic_DNA"/>
</dbReference>
<name>A0AAE0FR49_9CHLO</name>
<dbReference type="AlphaFoldDB" id="A0AAE0FR49"/>
<comment type="caution">
    <text evidence="1">The sequence shown here is derived from an EMBL/GenBank/DDBJ whole genome shotgun (WGS) entry which is preliminary data.</text>
</comment>
<proteinExistence type="predicted"/>
<evidence type="ECO:0000313" key="2">
    <source>
        <dbReference type="Proteomes" id="UP001190700"/>
    </source>
</evidence>
<sequence length="111" mass="11462">MDVEAACIDSERDAELYVKPGRLRCQRPPGEVLELAREAVRPASLPAAPSPGEVLELAREAARPASLPAAARGGTGAGTGGSQAGFVASGLQGRRTRAGVFICTVTFQCQL</sequence>
<dbReference type="Proteomes" id="UP001190700">
    <property type="component" value="Unassembled WGS sequence"/>
</dbReference>